<dbReference type="Proteomes" id="UP001066276">
    <property type="component" value="Chromosome 4_1"/>
</dbReference>
<keyword evidence="2" id="KW-1185">Reference proteome</keyword>
<accession>A0AAV7TBL4</accession>
<dbReference type="AlphaFoldDB" id="A0AAV7TBL4"/>
<evidence type="ECO:0000313" key="2">
    <source>
        <dbReference type="Proteomes" id="UP001066276"/>
    </source>
</evidence>
<evidence type="ECO:0000313" key="1">
    <source>
        <dbReference type="EMBL" id="KAJ1173486.1"/>
    </source>
</evidence>
<comment type="caution">
    <text evidence="1">The sequence shown here is derived from an EMBL/GenBank/DDBJ whole genome shotgun (WGS) entry which is preliminary data.</text>
</comment>
<reference evidence="1" key="1">
    <citation type="journal article" date="2022" name="bioRxiv">
        <title>Sequencing and chromosome-scale assembly of the giantPleurodeles waltlgenome.</title>
        <authorList>
            <person name="Brown T."/>
            <person name="Elewa A."/>
            <person name="Iarovenko S."/>
            <person name="Subramanian E."/>
            <person name="Araus A.J."/>
            <person name="Petzold A."/>
            <person name="Susuki M."/>
            <person name="Suzuki K.-i.T."/>
            <person name="Hayashi T."/>
            <person name="Toyoda A."/>
            <person name="Oliveira C."/>
            <person name="Osipova E."/>
            <person name="Leigh N.D."/>
            <person name="Simon A."/>
            <person name="Yun M.H."/>
        </authorList>
    </citation>
    <scope>NUCLEOTIDE SEQUENCE</scope>
    <source>
        <strain evidence="1">20211129_DDA</strain>
        <tissue evidence="1">Liver</tissue>
    </source>
</reference>
<organism evidence="1 2">
    <name type="scientific">Pleurodeles waltl</name>
    <name type="common">Iberian ribbed newt</name>
    <dbReference type="NCBI Taxonomy" id="8319"/>
    <lineage>
        <taxon>Eukaryota</taxon>
        <taxon>Metazoa</taxon>
        <taxon>Chordata</taxon>
        <taxon>Craniata</taxon>
        <taxon>Vertebrata</taxon>
        <taxon>Euteleostomi</taxon>
        <taxon>Amphibia</taxon>
        <taxon>Batrachia</taxon>
        <taxon>Caudata</taxon>
        <taxon>Salamandroidea</taxon>
        <taxon>Salamandridae</taxon>
        <taxon>Pleurodelinae</taxon>
        <taxon>Pleurodeles</taxon>
    </lineage>
</organism>
<name>A0AAV7TBL4_PLEWA</name>
<dbReference type="EMBL" id="JANPWB010000007">
    <property type="protein sequence ID" value="KAJ1173486.1"/>
    <property type="molecule type" value="Genomic_DNA"/>
</dbReference>
<protein>
    <submittedName>
        <fullName evidence="1">Uncharacterized protein</fullName>
    </submittedName>
</protein>
<proteinExistence type="predicted"/>
<gene>
    <name evidence="1" type="ORF">NDU88_005318</name>
</gene>
<sequence>MFDFESRFILPDTNPFQANIKLWRRLPDSHVTGNTHAVLPGRRAFLRLRQRSLQYAGTSDLGKFSAHQHLIYQVRF</sequence>